<accession>A0A809RSC3</accession>
<dbReference type="AlphaFoldDB" id="A0A809RSC3"/>
<name>A0A809RSC3_9BACT</name>
<keyword evidence="4 9" id="KW-0689">Ribosomal protein</keyword>
<evidence type="ECO:0000256" key="5">
    <source>
        <dbReference type="ARBA" id="ARBA00023274"/>
    </source>
</evidence>
<dbReference type="Proteomes" id="UP000464317">
    <property type="component" value="Chromosome"/>
</dbReference>
<dbReference type="InterPro" id="IPR036791">
    <property type="entry name" value="Ribosomal_bL9_C_sf"/>
</dbReference>
<dbReference type="InterPro" id="IPR000244">
    <property type="entry name" value="Ribosomal_bL9"/>
</dbReference>
<evidence type="ECO:0000313" key="9">
    <source>
        <dbReference type="EMBL" id="BBU47845.1"/>
    </source>
</evidence>
<dbReference type="InterPro" id="IPR036935">
    <property type="entry name" value="Ribosomal_bL9_N_sf"/>
</dbReference>
<dbReference type="GO" id="GO:0003735">
    <property type="term" value="F:structural constituent of ribosome"/>
    <property type="evidence" value="ECO:0007669"/>
    <property type="project" value="InterPro"/>
</dbReference>
<dbReference type="GeneID" id="89496771"/>
<keyword evidence="10" id="KW-1185">Reference proteome</keyword>
<keyword evidence="3" id="KW-0694">RNA-binding</keyword>
<sequence length="152" mass="17209">MKIILTKDCKDGKANTIIEVASGYGTNFLVKKGFGVPYNEKNYAQLQKTLNDLVANEHETRTNALREKEKIEELVLKYQLTANIDGNHNLNVHGSVSTKDVDKSLKELGFKLPKHSLQKIHLVSEGNHDVEVNLYKDIIAKLRIEIKINVKK</sequence>
<dbReference type="RefSeq" id="WP_036430723.1">
    <property type="nucleotide sequence ID" value="NZ_AP022325.1"/>
</dbReference>
<dbReference type="InterPro" id="IPR020594">
    <property type="entry name" value="Ribosomal_bL9_bac/chp"/>
</dbReference>
<dbReference type="InterPro" id="IPR020069">
    <property type="entry name" value="Ribosomal_bL9_C"/>
</dbReference>
<feature type="domain" description="Ribosomal protein L9" evidence="8">
    <location>
        <begin position="12"/>
        <end position="39"/>
    </location>
</feature>
<dbReference type="GO" id="GO:0006412">
    <property type="term" value="P:translation"/>
    <property type="evidence" value="ECO:0007669"/>
    <property type="project" value="InterPro"/>
</dbReference>
<evidence type="ECO:0000256" key="6">
    <source>
        <dbReference type="ARBA" id="ARBA00035292"/>
    </source>
</evidence>
<evidence type="ECO:0000259" key="8">
    <source>
        <dbReference type="PROSITE" id="PS00651"/>
    </source>
</evidence>
<dbReference type="SUPFAM" id="SSF55653">
    <property type="entry name" value="Ribosomal protein L9 C-domain"/>
    <property type="match status" value="1"/>
</dbReference>
<evidence type="ECO:0000256" key="2">
    <source>
        <dbReference type="ARBA" id="ARBA00022730"/>
    </source>
</evidence>
<proteinExistence type="inferred from homology"/>
<organism evidence="9 10">
    <name type="scientific">Mycoplasmopsis felis</name>
    <dbReference type="NCBI Taxonomy" id="33923"/>
    <lineage>
        <taxon>Bacteria</taxon>
        <taxon>Bacillati</taxon>
        <taxon>Mycoplasmatota</taxon>
        <taxon>Mycoplasmoidales</taxon>
        <taxon>Metamycoplasmataceae</taxon>
        <taxon>Mycoplasmopsis</taxon>
    </lineage>
</organism>
<dbReference type="GO" id="GO:1990904">
    <property type="term" value="C:ribonucleoprotein complex"/>
    <property type="evidence" value="ECO:0007669"/>
    <property type="project" value="UniProtKB-KW"/>
</dbReference>
<dbReference type="InterPro" id="IPR009027">
    <property type="entry name" value="Ribosomal_bL9/RNase_H1_N"/>
</dbReference>
<gene>
    <name evidence="9" type="primary">rplI</name>
    <name evidence="9" type="ORF">JPM2_5380</name>
</gene>
<dbReference type="PROSITE" id="PS00651">
    <property type="entry name" value="RIBOSOMAL_L9"/>
    <property type="match status" value="1"/>
</dbReference>
<protein>
    <recommendedName>
        <fullName evidence="6">Large ribosomal subunit protein bL9</fullName>
    </recommendedName>
    <alternativeName>
        <fullName evidence="7">50S ribosomal protein L9</fullName>
    </alternativeName>
</protein>
<comment type="similarity">
    <text evidence="1">Belongs to the bacterial ribosomal protein bL9 family.</text>
</comment>
<evidence type="ECO:0000256" key="7">
    <source>
        <dbReference type="ARBA" id="ARBA00035456"/>
    </source>
</evidence>
<dbReference type="Gene3D" id="3.40.5.10">
    <property type="entry name" value="Ribosomal protein L9, N-terminal domain"/>
    <property type="match status" value="1"/>
</dbReference>
<evidence type="ECO:0000256" key="1">
    <source>
        <dbReference type="ARBA" id="ARBA00010605"/>
    </source>
</evidence>
<dbReference type="NCBIfam" id="TIGR00158">
    <property type="entry name" value="L9"/>
    <property type="match status" value="1"/>
</dbReference>
<dbReference type="Pfam" id="PF03948">
    <property type="entry name" value="Ribosomal_L9_C"/>
    <property type="match status" value="1"/>
</dbReference>
<dbReference type="Gene3D" id="3.10.430.100">
    <property type="entry name" value="Ribosomal protein L9, C-terminal domain"/>
    <property type="match status" value="1"/>
</dbReference>
<dbReference type="EMBL" id="AP022325">
    <property type="protein sequence ID" value="BBU47845.1"/>
    <property type="molecule type" value="Genomic_DNA"/>
</dbReference>
<keyword evidence="2" id="KW-0699">rRNA-binding</keyword>
<dbReference type="PANTHER" id="PTHR21368">
    <property type="entry name" value="50S RIBOSOMAL PROTEIN L9"/>
    <property type="match status" value="1"/>
</dbReference>
<dbReference type="GO" id="GO:0019843">
    <property type="term" value="F:rRNA binding"/>
    <property type="evidence" value="ECO:0007669"/>
    <property type="project" value="UniProtKB-KW"/>
</dbReference>
<evidence type="ECO:0000256" key="4">
    <source>
        <dbReference type="ARBA" id="ARBA00022980"/>
    </source>
</evidence>
<dbReference type="KEGG" id="mfel:JPM2_5380"/>
<reference evidence="9 10" key="1">
    <citation type="submission" date="2020-01" db="EMBL/GenBank/DDBJ databases">
        <title>Complete genome sequence of Mycoplasma felis strain Myco-2.</title>
        <authorList>
            <person name="Kinoshita Y."/>
            <person name="Niwa H."/>
            <person name="Uchida-Fujii E."/>
            <person name="Nukada T."/>
        </authorList>
    </citation>
    <scope>NUCLEOTIDE SEQUENCE [LARGE SCALE GENOMIC DNA]</scope>
    <source>
        <strain evidence="9 10">Myco-2</strain>
    </source>
</reference>
<dbReference type="Pfam" id="PF01281">
    <property type="entry name" value="Ribosomal_L9_N"/>
    <property type="match status" value="1"/>
</dbReference>
<dbReference type="InterPro" id="IPR020070">
    <property type="entry name" value="Ribosomal_bL9_N"/>
</dbReference>
<dbReference type="GO" id="GO:0005840">
    <property type="term" value="C:ribosome"/>
    <property type="evidence" value="ECO:0007669"/>
    <property type="project" value="UniProtKB-KW"/>
</dbReference>
<keyword evidence="5" id="KW-0687">Ribonucleoprotein</keyword>
<evidence type="ECO:0000313" key="10">
    <source>
        <dbReference type="Proteomes" id="UP000464317"/>
    </source>
</evidence>
<evidence type="ECO:0000256" key="3">
    <source>
        <dbReference type="ARBA" id="ARBA00022884"/>
    </source>
</evidence>
<dbReference type="SUPFAM" id="SSF55658">
    <property type="entry name" value="L9 N-domain-like"/>
    <property type="match status" value="1"/>
</dbReference>